<name>A0ABD5Y100_9EURY</name>
<dbReference type="AlphaFoldDB" id="A0ABD5Y100"/>
<evidence type="ECO:0000313" key="2">
    <source>
        <dbReference type="Proteomes" id="UP001596432"/>
    </source>
</evidence>
<dbReference type="EMBL" id="JBHTAS010000001">
    <property type="protein sequence ID" value="MFC7140917.1"/>
    <property type="molecule type" value="Genomic_DNA"/>
</dbReference>
<evidence type="ECO:0000313" key="1">
    <source>
        <dbReference type="EMBL" id="MFC7140917.1"/>
    </source>
</evidence>
<sequence>MLETTVRESIRAAVDDEASTLAARVEARVAYDGDVSVTVDPDGFARQYARRGLSSLLDRAVTAAHRTLHATVVGTGRPRERFSTLATAQSRILATATLLLAARCGSQALAAECDLVTAKQWRTADEAVCPVHGTVSRKRPVQRCFGEPAVGGTAYVVGERTPLACSCIQRVVLGPVARTDPRALATSDGVTVKQGGDPVKPLSDREWEVYRAHARPDETFVDLLRRFERTRSVRGGARELGVAKKTLYRWFDAYLVDFDRYSGR</sequence>
<keyword evidence="2" id="KW-1185">Reference proteome</keyword>
<gene>
    <name evidence="1" type="ORF">ACFQMA_13920</name>
</gene>
<accession>A0ABD5Y100</accession>
<organism evidence="1 2">
    <name type="scientific">Halosimplex aquaticum</name>
    <dbReference type="NCBI Taxonomy" id="3026162"/>
    <lineage>
        <taxon>Archaea</taxon>
        <taxon>Methanobacteriati</taxon>
        <taxon>Methanobacteriota</taxon>
        <taxon>Stenosarchaea group</taxon>
        <taxon>Halobacteria</taxon>
        <taxon>Halobacteriales</taxon>
        <taxon>Haloarculaceae</taxon>
        <taxon>Halosimplex</taxon>
    </lineage>
</organism>
<protein>
    <submittedName>
        <fullName evidence="1">Uncharacterized protein</fullName>
    </submittedName>
</protein>
<dbReference type="RefSeq" id="WP_274322002.1">
    <property type="nucleotide sequence ID" value="NZ_CP118158.1"/>
</dbReference>
<comment type="caution">
    <text evidence="1">The sequence shown here is derived from an EMBL/GenBank/DDBJ whole genome shotgun (WGS) entry which is preliminary data.</text>
</comment>
<dbReference type="Proteomes" id="UP001596432">
    <property type="component" value="Unassembled WGS sequence"/>
</dbReference>
<proteinExistence type="predicted"/>
<reference evidence="1 2" key="1">
    <citation type="journal article" date="2019" name="Int. J. Syst. Evol. Microbiol.">
        <title>The Global Catalogue of Microorganisms (GCM) 10K type strain sequencing project: providing services to taxonomists for standard genome sequencing and annotation.</title>
        <authorList>
            <consortium name="The Broad Institute Genomics Platform"/>
            <consortium name="The Broad Institute Genome Sequencing Center for Infectious Disease"/>
            <person name="Wu L."/>
            <person name="Ma J."/>
        </authorList>
    </citation>
    <scope>NUCLEOTIDE SEQUENCE [LARGE SCALE GENOMIC DNA]</scope>
    <source>
        <strain evidence="1 2">XZYJT29</strain>
    </source>
</reference>
<dbReference type="GeneID" id="78821223"/>